<evidence type="ECO:0000313" key="2">
    <source>
        <dbReference type="EMBL" id="KIO12765.1"/>
    </source>
</evidence>
<keyword evidence="1" id="KW-0812">Transmembrane</keyword>
<dbReference type="AlphaFoldDB" id="A0A0C3PFT1"/>
<gene>
    <name evidence="2" type="ORF">M404DRAFT_693604</name>
</gene>
<name>A0A0C3PFT1_PISTI</name>
<evidence type="ECO:0000256" key="1">
    <source>
        <dbReference type="SAM" id="Phobius"/>
    </source>
</evidence>
<evidence type="ECO:0000313" key="3">
    <source>
        <dbReference type="Proteomes" id="UP000054217"/>
    </source>
</evidence>
<sequence>MLDDDSRFCRLFFFCFCFVFFCSLVFVFFCTDDHLSFLPWLIFSCFVIVKHLFETKLEMPRPFIIIFSTTHPSIDIQFSPCIASLICPFCRVYLFAISSVSNVPSIHFLIPRALSFRFFFCHSGYAYTVTRTLLPPIFDIPVGFLRPAQSPS</sequence>
<protein>
    <submittedName>
        <fullName evidence="2">Uncharacterized protein</fullName>
    </submittedName>
</protein>
<feature type="transmembrane region" description="Helical" evidence="1">
    <location>
        <begin position="12"/>
        <end position="29"/>
    </location>
</feature>
<accession>A0A0C3PFT1</accession>
<dbReference type="EMBL" id="KN831947">
    <property type="protein sequence ID" value="KIO12765.1"/>
    <property type="molecule type" value="Genomic_DNA"/>
</dbReference>
<dbReference type="HOGENOM" id="CLU_1723133_0_0_1"/>
<dbReference type="Proteomes" id="UP000054217">
    <property type="component" value="Unassembled WGS sequence"/>
</dbReference>
<organism evidence="2 3">
    <name type="scientific">Pisolithus tinctorius Marx 270</name>
    <dbReference type="NCBI Taxonomy" id="870435"/>
    <lineage>
        <taxon>Eukaryota</taxon>
        <taxon>Fungi</taxon>
        <taxon>Dikarya</taxon>
        <taxon>Basidiomycota</taxon>
        <taxon>Agaricomycotina</taxon>
        <taxon>Agaricomycetes</taxon>
        <taxon>Agaricomycetidae</taxon>
        <taxon>Boletales</taxon>
        <taxon>Sclerodermatineae</taxon>
        <taxon>Pisolithaceae</taxon>
        <taxon>Pisolithus</taxon>
    </lineage>
</organism>
<feature type="transmembrane region" description="Helical" evidence="1">
    <location>
        <begin position="35"/>
        <end position="53"/>
    </location>
</feature>
<dbReference type="InParanoid" id="A0A0C3PFT1"/>
<reference evidence="3" key="2">
    <citation type="submission" date="2015-01" db="EMBL/GenBank/DDBJ databases">
        <title>Evolutionary Origins and Diversification of the Mycorrhizal Mutualists.</title>
        <authorList>
            <consortium name="DOE Joint Genome Institute"/>
            <consortium name="Mycorrhizal Genomics Consortium"/>
            <person name="Kohler A."/>
            <person name="Kuo A."/>
            <person name="Nagy L.G."/>
            <person name="Floudas D."/>
            <person name="Copeland A."/>
            <person name="Barry K.W."/>
            <person name="Cichocki N."/>
            <person name="Veneault-Fourrey C."/>
            <person name="LaButti K."/>
            <person name="Lindquist E.A."/>
            <person name="Lipzen A."/>
            <person name="Lundell T."/>
            <person name="Morin E."/>
            <person name="Murat C."/>
            <person name="Riley R."/>
            <person name="Ohm R."/>
            <person name="Sun H."/>
            <person name="Tunlid A."/>
            <person name="Henrissat B."/>
            <person name="Grigoriev I.V."/>
            <person name="Hibbett D.S."/>
            <person name="Martin F."/>
        </authorList>
    </citation>
    <scope>NUCLEOTIDE SEQUENCE [LARGE SCALE GENOMIC DNA]</scope>
    <source>
        <strain evidence="3">Marx 270</strain>
    </source>
</reference>
<keyword evidence="1" id="KW-1133">Transmembrane helix</keyword>
<keyword evidence="3" id="KW-1185">Reference proteome</keyword>
<reference evidence="2 3" key="1">
    <citation type="submission" date="2014-04" db="EMBL/GenBank/DDBJ databases">
        <authorList>
            <consortium name="DOE Joint Genome Institute"/>
            <person name="Kuo A."/>
            <person name="Kohler A."/>
            <person name="Costa M.D."/>
            <person name="Nagy L.G."/>
            <person name="Floudas D."/>
            <person name="Copeland A."/>
            <person name="Barry K.W."/>
            <person name="Cichocki N."/>
            <person name="Veneault-Fourrey C."/>
            <person name="LaButti K."/>
            <person name="Lindquist E.A."/>
            <person name="Lipzen A."/>
            <person name="Lundell T."/>
            <person name="Morin E."/>
            <person name="Murat C."/>
            <person name="Sun H."/>
            <person name="Tunlid A."/>
            <person name="Henrissat B."/>
            <person name="Grigoriev I.V."/>
            <person name="Hibbett D.S."/>
            <person name="Martin F."/>
            <person name="Nordberg H.P."/>
            <person name="Cantor M.N."/>
            <person name="Hua S.X."/>
        </authorList>
    </citation>
    <scope>NUCLEOTIDE SEQUENCE [LARGE SCALE GENOMIC DNA]</scope>
    <source>
        <strain evidence="2 3">Marx 270</strain>
    </source>
</reference>
<proteinExistence type="predicted"/>
<keyword evidence="1" id="KW-0472">Membrane</keyword>